<gene>
    <name evidence="1" type="ORF">NDU88_000998</name>
</gene>
<organism evidence="1 2">
    <name type="scientific">Pleurodeles waltl</name>
    <name type="common">Iberian ribbed newt</name>
    <dbReference type="NCBI Taxonomy" id="8319"/>
    <lineage>
        <taxon>Eukaryota</taxon>
        <taxon>Metazoa</taxon>
        <taxon>Chordata</taxon>
        <taxon>Craniata</taxon>
        <taxon>Vertebrata</taxon>
        <taxon>Euteleostomi</taxon>
        <taxon>Amphibia</taxon>
        <taxon>Batrachia</taxon>
        <taxon>Caudata</taxon>
        <taxon>Salamandroidea</taxon>
        <taxon>Salamandridae</taxon>
        <taxon>Pleurodelinae</taxon>
        <taxon>Pleurodeles</taxon>
    </lineage>
</organism>
<keyword evidence="2" id="KW-1185">Reference proteome</keyword>
<protein>
    <submittedName>
        <fullName evidence="1">Uncharacterized protein</fullName>
    </submittedName>
</protein>
<evidence type="ECO:0000313" key="2">
    <source>
        <dbReference type="Proteomes" id="UP001066276"/>
    </source>
</evidence>
<sequence length="139" mass="15411">MVPLATGPAGASAVPRSTACLTAAAGILQSPPTRMYRMTERLDKHAKRLDATERIISDIEDDQATIYATQSKMDKTLTALQARVEDLKASCHRNNLRVVSIAEPTFIDNMEKYIEQLFATMLGCETFSNMLLLNECTDR</sequence>
<evidence type="ECO:0000313" key="1">
    <source>
        <dbReference type="EMBL" id="KAJ1175711.1"/>
    </source>
</evidence>
<dbReference type="AlphaFoldDB" id="A0AAV7TH37"/>
<comment type="caution">
    <text evidence="1">The sequence shown here is derived from an EMBL/GenBank/DDBJ whole genome shotgun (WGS) entry which is preliminary data.</text>
</comment>
<dbReference type="EMBL" id="JANPWB010000006">
    <property type="protein sequence ID" value="KAJ1175711.1"/>
    <property type="molecule type" value="Genomic_DNA"/>
</dbReference>
<reference evidence="1" key="1">
    <citation type="journal article" date="2022" name="bioRxiv">
        <title>Sequencing and chromosome-scale assembly of the giantPleurodeles waltlgenome.</title>
        <authorList>
            <person name="Brown T."/>
            <person name="Elewa A."/>
            <person name="Iarovenko S."/>
            <person name="Subramanian E."/>
            <person name="Araus A.J."/>
            <person name="Petzold A."/>
            <person name="Susuki M."/>
            <person name="Suzuki K.-i.T."/>
            <person name="Hayashi T."/>
            <person name="Toyoda A."/>
            <person name="Oliveira C."/>
            <person name="Osipova E."/>
            <person name="Leigh N.D."/>
            <person name="Simon A."/>
            <person name="Yun M.H."/>
        </authorList>
    </citation>
    <scope>NUCLEOTIDE SEQUENCE</scope>
    <source>
        <strain evidence="1">20211129_DDA</strain>
        <tissue evidence="1">Liver</tissue>
    </source>
</reference>
<proteinExistence type="predicted"/>
<name>A0AAV7TH37_PLEWA</name>
<accession>A0AAV7TH37</accession>
<dbReference type="Proteomes" id="UP001066276">
    <property type="component" value="Chromosome 3_2"/>
</dbReference>